<protein>
    <submittedName>
        <fullName evidence="2">Uncharacterized protein</fullName>
    </submittedName>
</protein>
<organism evidence="2 3">
    <name type="scientific">Cirrhinus mrigala</name>
    <name type="common">Mrigala</name>
    <dbReference type="NCBI Taxonomy" id="683832"/>
    <lineage>
        <taxon>Eukaryota</taxon>
        <taxon>Metazoa</taxon>
        <taxon>Chordata</taxon>
        <taxon>Craniata</taxon>
        <taxon>Vertebrata</taxon>
        <taxon>Euteleostomi</taxon>
        <taxon>Actinopterygii</taxon>
        <taxon>Neopterygii</taxon>
        <taxon>Teleostei</taxon>
        <taxon>Ostariophysi</taxon>
        <taxon>Cypriniformes</taxon>
        <taxon>Cyprinidae</taxon>
        <taxon>Labeoninae</taxon>
        <taxon>Labeonini</taxon>
        <taxon>Cirrhinus</taxon>
    </lineage>
</organism>
<dbReference type="EMBL" id="JAMKFB020000019">
    <property type="protein sequence ID" value="KAL0165955.1"/>
    <property type="molecule type" value="Genomic_DNA"/>
</dbReference>
<comment type="caution">
    <text evidence="2">The sequence shown here is derived from an EMBL/GenBank/DDBJ whole genome shotgun (WGS) entry which is preliminary data.</text>
</comment>
<feature type="region of interest" description="Disordered" evidence="1">
    <location>
        <begin position="41"/>
        <end position="82"/>
    </location>
</feature>
<feature type="compositionally biased region" description="Polar residues" evidence="1">
    <location>
        <begin position="65"/>
        <end position="82"/>
    </location>
</feature>
<gene>
    <name evidence="2" type="ORF">M9458_037799</name>
</gene>
<accession>A0ABD0NXJ1</accession>
<dbReference type="Proteomes" id="UP001529510">
    <property type="component" value="Unassembled WGS sequence"/>
</dbReference>
<evidence type="ECO:0000256" key="1">
    <source>
        <dbReference type="SAM" id="MobiDB-lite"/>
    </source>
</evidence>
<name>A0ABD0NXJ1_CIRMR</name>
<evidence type="ECO:0000313" key="2">
    <source>
        <dbReference type="EMBL" id="KAL0165955.1"/>
    </source>
</evidence>
<feature type="non-terminal residue" evidence="2">
    <location>
        <position position="82"/>
    </location>
</feature>
<dbReference type="AlphaFoldDB" id="A0ABD0NXJ1"/>
<proteinExistence type="predicted"/>
<sequence>RRDLPFVEYAREFCELATMSALDDATLNSVLDWGDLLPPCGPPRHHRTEMEGRDPSVSEECPAPIQNQLTGPPRAQPTTTLT</sequence>
<feature type="non-terminal residue" evidence="2">
    <location>
        <position position="1"/>
    </location>
</feature>
<keyword evidence="3" id="KW-1185">Reference proteome</keyword>
<evidence type="ECO:0000313" key="3">
    <source>
        <dbReference type="Proteomes" id="UP001529510"/>
    </source>
</evidence>
<reference evidence="2 3" key="1">
    <citation type="submission" date="2024-05" db="EMBL/GenBank/DDBJ databases">
        <title>Genome sequencing and assembly of Indian major carp, Cirrhinus mrigala (Hamilton, 1822).</title>
        <authorList>
            <person name="Mohindra V."/>
            <person name="Chowdhury L.M."/>
            <person name="Lal K."/>
            <person name="Jena J.K."/>
        </authorList>
    </citation>
    <scope>NUCLEOTIDE SEQUENCE [LARGE SCALE GENOMIC DNA]</scope>
    <source>
        <strain evidence="2">CM1030</strain>
        <tissue evidence="2">Blood</tissue>
    </source>
</reference>